<reference evidence="1 2" key="1">
    <citation type="submission" date="2017-09" db="EMBL/GenBank/DDBJ databases">
        <title>Large-scale bioinformatics analysis of Bacillus genomes uncovers conserved roles of natural products in bacterial physiology.</title>
        <authorList>
            <consortium name="Agbiome Team Llc"/>
            <person name="Bleich R.M."/>
            <person name="Grubbs K.J."/>
            <person name="Santa Maria K.C."/>
            <person name="Allen S.E."/>
            <person name="Farag S."/>
            <person name="Shank E.A."/>
            <person name="Bowers A."/>
        </authorList>
    </citation>
    <scope>NUCLEOTIDE SEQUENCE [LARGE SCALE GENOMIC DNA]</scope>
    <source>
        <strain evidence="1 2">AFS009893</strain>
    </source>
</reference>
<evidence type="ECO:0000313" key="1">
    <source>
        <dbReference type="EMBL" id="PEM65349.1"/>
    </source>
</evidence>
<name>A0A2A8BYF5_9BACI</name>
<sequence>MTQFNDFKYNEKLIGKKACVKTGLFAFRFGIIEKNNMVTPYVIRFEDGNATGFTKETDVVRMKKPNK</sequence>
<comment type="caution">
    <text evidence="1">The sequence shown here is derived from an EMBL/GenBank/DDBJ whole genome shotgun (WGS) entry which is preliminary data.</text>
</comment>
<dbReference type="Proteomes" id="UP000219775">
    <property type="component" value="Unassembled WGS sequence"/>
</dbReference>
<dbReference type="RefSeq" id="WP_098129116.1">
    <property type="nucleotide sequence ID" value="NZ_NUDP01000117.1"/>
</dbReference>
<protein>
    <submittedName>
        <fullName evidence="1">Uncharacterized protein</fullName>
    </submittedName>
</protein>
<evidence type="ECO:0000313" key="2">
    <source>
        <dbReference type="Proteomes" id="UP000219775"/>
    </source>
</evidence>
<dbReference type="EMBL" id="NUDP01000117">
    <property type="protein sequence ID" value="PEM65349.1"/>
    <property type="molecule type" value="Genomic_DNA"/>
</dbReference>
<proteinExistence type="predicted"/>
<organism evidence="1 2">
    <name type="scientific">Bacillus pseudomycoides</name>
    <dbReference type="NCBI Taxonomy" id="64104"/>
    <lineage>
        <taxon>Bacteria</taxon>
        <taxon>Bacillati</taxon>
        <taxon>Bacillota</taxon>
        <taxon>Bacilli</taxon>
        <taxon>Bacillales</taxon>
        <taxon>Bacillaceae</taxon>
        <taxon>Bacillus</taxon>
        <taxon>Bacillus cereus group</taxon>
    </lineage>
</organism>
<accession>A0A2A8BYF5</accession>
<gene>
    <name evidence="1" type="ORF">CN613_25750</name>
</gene>
<dbReference type="AlphaFoldDB" id="A0A2A8BYF5"/>